<name>A0A518JUE6_9BACT</name>
<proteinExistence type="predicted"/>
<dbReference type="RefSeq" id="WP_145096209.1">
    <property type="nucleotide sequence ID" value="NZ_CP036348.1"/>
</dbReference>
<gene>
    <name evidence="1" type="ORF">Poly24_28890</name>
</gene>
<keyword evidence="2" id="KW-1185">Reference proteome</keyword>
<organism evidence="1 2">
    <name type="scientific">Rosistilla carotiformis</name>
    <dbReference type="NCBI Taxonomy" id="2528017"/>
    <lineage>
        <taxon>Bacteria</taxon>
        <taxon>Pseudomonadati</taxon>
        <taxon>Planctomycetota</taxon>
        <taxon>Planctomycetia</taxon>
        <taxon>Pirellulales</taxon>
        <taxon>Pirellulaceae</taxon>
        <taxon>Rosistilla</taxon>
    </lineage>
</organism>
<dbReference type="OrthoDB" id="281217at2"/>
<evidence type="ECO:0000313" key="2">
    <source>
        <dbReference type="Proteomes" id="UP000315082"/>
    </source>
</evidence>
<dbReference type="KEGG" id="rcf:Poly24_28890"/>
<dbReference type="EMBL" id="CP036348">
    <property type="protein sequence ID" value="QDV69174.1"/>
    <property type="molecule type" value="Genomic_DNA"/>
</dbReference>
<dbReference type="AlphaFoldDB" id="A0A518JUE6"/>
<sequence length="98" mass="10690">MKFQTGIIVGGLVVALGLTNPTKEDHARKLAAETLAPYAEGGNDSPLVRIGTAFAESFSDSVIDYHNYLLFSTTTRAGSDERLTLGFFRFVHVEKQPD</sequence>
<dbReference type="Proteomes" id="UP000315082">
    <property type="component" value="Chromosome"/>
</dbReference>
<evidence type="ECO:0000313" key="1">
    <source>
        <dbReference type="EMBL" id="QDV69174.1"/>
    </source>
</evidence>
<reference evidence="1 2" key="1">
    <citation type="submission" date="2019-02" db="EMBL/GenBank/DDBJ databases">
        <title>Deep-cultivation of Planctomycetes and their phenomic and genomic characterization uncovers novel biology.</title>
        <authorList>
            <person name="Wiegand S."/>
            <person name="Jogler M."/>
            <person name="Boedeker C."/>
            <person name="Pinto D."/>
            <person name="Vollmers J."/>
            <person name="Rivas-Marin E."/>
            <person name="Kohn T."/>
            <person name="Peeters S.H."/>
            <person name="Heuer A."/>
            <person name="Rast P."/>
            <person name="Oberbeckmann S."/>
            <person name="Bunk B."/>
            <person name="Jeske O."/>
            <person name="Meyerdierks A."/>
            <person name="Storesund J.E."/>
            <person name="Kallscheuer N."/>
            <person name="Luecker S."/>
            <person name="Lage O.M."/>
            <person name="Pohl T."/>
            <person name="Merkel B.J."/>
            <person name="Hornburger P."/>
            <person name="Mueller R.-W."/>
            <person name="Bruemmer F."/>
            <person name="Labrenz M."/>
            <person name="Spormann A.M."/>
            <person name="Op den Camp H."/>
            <person name="Overmann J."/>
            <person name="Amann R."/>
            <person name="Jetten M.S.M."/>
            <person name="Mascher T."/>
            <person name="Medema M.H."/>
            <person name="Devos D.P."/>
            <person name="Kaster A.-K."/>
            <person name="Ovreas L."/>
            <person name="Rohde M."/>
            <person name="Galperin M.Y."/>
            <person name="Jogler C."/>
        </authorList>
    </citation>
    <scope>NUCLEOTIDE SEQUENCE [LARGE SCALE GENOMIC DNA]</scope>
    <source>
        <strain evidence="1 2">Poly24</strain>
    </source>
</reference>
<evidence type="ECO:0008006" key="3">
    <source>
        <dbReference type="Google" id="ProtNLM"/>
    </source>
</evidence>
<accession>A0A518JUE6</accession>
<protein>
    <recommendedName>
        <fullName evidence="3">DUF4359 domain-containing protein</fullName>
    </recommendedName>
</protein>